<evidence type="ECO:0000259" key="1">
    <source>
        <dbReference type="PROSITE" id="PS51186"/>
    </source>
</evidence>
<keyword evidence="2" id="KW-0808">Transferase</keyword>
<dbReference type="EMBL" id="VSZS01000068">
    <property type="protein sequence ID" value="TYR29702.1"/>
    <property type="molecule type" value="Genomic_DNA"/>
</dbReference>
<dbReference type="Proteomes" id="UP000323258">
    <property type="component" value="Unassembled WGS sequence"/>
</dbReference>
<accession>A0A5D4GNX1</accession>
<keyword evidence="3" id="KW-1185">Reference proteome</keyword>
<reference evidence="2 3" key="2">
    <citation type="submission" date="2019-09" db="EMBL/GenBank/DDBJ databases">
        <title>Mesorhizobium sp. MaA-C15 isolated from Microcystis aeruginosa.</title>
        <authorList>
            <person name="Jeong S.E."/>
            <person name="Jin H.M."/>
            <person name="Jeon C.O."/>
        </authorList>
    </citation>
    <scope>NUCLEOTIDE SEQUENCE [LARGE SCALE GENOMIC DNA]</scope>
    <source>
        <strain evidence="2 3">MaA-C15</strain>
    </source>
</reference>
<dbReference type="InterPro" id="IPR000182">
    <property type="entry name" value="GNAT_dom"/>
</dbReference>
<dbReference type="RefSeq" id="WP_148917010.1">
    <property type="nucleotide sequence ID" value="NZ_VSZS01000068.1"/>
</dbReference>
<dbReference type="Pfam" id="PF00583">
    <property type="entry name" value="Acetyltransf_1"/>
    <property type="match status" value="1"/>
</dbReference>
<dbReference type="InterPro" id="IPR016181">
    <property type="entry name" value="Acyl_CoA_acyltransferase"/>
</dbReference>
<name>A0A5D4GNX1_9HYPH</name>
<gene>
    <name evidence="2" type="ORF">FY036_22945</name>
</gene>
<proteinExistence type="predicted"/>
<feature type="domain" description="N-acetyltransferase" evidence="1">
    <location>
        <begin position="61"/>
        <end position="219"/>
    </location>
</feature>
<dbReference type="Gene3D" id="3.40.630.30">
    <property type="match status" value="1"/>
</dbReference>
<sequence>MSMDTATPLSGKTPDLLHQIDHLAQRIRGRLKPTLVARTVRYGLRRDLTKPIEHVTAKIPISSRRMTQRDIDIMLPEDASALPPADQLEVKWRRLFLDKAGIENGYVAIDERDGSPCYMQWLFGQSEADIVEDLGGFPRFGRDEALLECAYTPPSHRGLGIMSAAMALFAEHALDFDARYVHTFVGTENVPSLKGCRKAGFDPHMVHTRRFRLFGLLRDDSFDVMAEEDPRRSWEL</sequence>
<organism evidence="2 3">
    <name type="scientific">Neoaquamicrobium microcysteis</name>
    <dbReference type="NCBI Taxonomy" id="2682781"/>
    <lineage>
        <taxon>Bacteria</taxon>
        <taxon>Pseudomonadati</taxon>
        <taxon>Pseudomonadota</taxon>
        <taxon>Alphaproteobacteria</taxon>
        <taxon>Hyphomicrobiales</taxon>
        <taxon>Phyllobacteriaceae</taxon>
        <taxon>Neoaquamicrobium</taxon>
    </lineage>
</organism>
<dbReference type="PROSITE" id="PS51186">
    <property type="entry name" value="GNAT"/>
    <property type="match status" value="1"/>
</dbReference>
<dbReference type="AlphaFoldDB" id="A0A5D4GNX1"/>
<comment type="caution">
    <text evidence="2">The sequence shown here is derived from an EMBL/GenBank/DDBJ whole genome shotgun (WGS) entry which is preliminary data.</text>
</comment>
<dbReference type="SUPFAM" id="SSF55729">
    <property type="entry name" value="Acyl-CoA N-acyltransferases (Nat)"/>
    <property type="match status" value="1"/>
</dbReference>
<evidence type="ECO:0000313" key="3">
    <source>
        <dbReference type="Proteomes" id="UP000323258"/>
    </source>
</evidence>
<evidence type="ECO:0000313" key="2">
    <source>
        <dbReference type="EMBL" id="TYR29702.1"/>
    </source>
</evidence>
<dbReference type="OrthoDB" id="7986118at2"/>
<reference evidence="2 3" key="1">
    <citation type="submission" date="2019-08" db="EMBL/GenBank/DDBJ databases">
        <authorList>
            <person name="Seo Y.L."/>
        </authorList>
    </citation>
    <scope>NUCLEOTIDE SEQUENCE [LARGE SCALE GENOMIC DNA]</scope>
    <source>
        <strain evidence="2 3">MaA-C15</strain>
    </source>
</reference>
<protein>
    <submittedName>
        <fullName evidence="2">GNAT family N-acetyltransferase</fullName>
    </submittedName>
</protein>
<dbReference type="GO" id="GO:0016747">
    <property type="term" value="F:acyltransferase activity, transferring groups other than amino-acyl groups"/>
    <property type="evidence" value="ECO:0007669"/>
    <property type="project" value="InterPro"/>
</dbReference>